<dbReference type="InterPro" id="IPR001091">
    <property type="entry name" value="RM_Methyltransferase"/>
</dbReference>
<feature type="domain" description="DNA methylase N-4/N-6" evidence="3">
    <location>
        <begin position="11"/>
        <end position="47"/>
    </location>
</feature>
<reference evidence="4" key="1">
    <citation type="journal article" date="2014" name="Front. Microbiol.">
        <title>High frequency of phylogenetically diverse reductive dehalogenase-homologous genes in deep subseafloor sedimentary metagenomes.</title>
        <authorList>
            <person name="Kawai M."/>
            <person name="Futagami T."/>
            <person name="Toyoda A."/>
            <person name="Takaki Y."/>
            <person name="Nishi S."/>
            <person name="Hori S."/>
            <person name="Arai W."/>
            <person name="Tsubouchi T."/>
            <person name="Morono Y."/>
            <person name="Uchiyama I."/>
            <person name="Ito T."/>
            <person name="Fujiyama A."/>
            <person name="Inagaki F."/>
            <person name="Takami H."/>
        </authorList>
    </citation>
    <scope>NUCLEOTIDE SEQUENCE</scope>
    <source>
        <strain evidence="4">Expedition CK06-06</strain>
    </source>
</reference>
<evidence type="ECO:0000259" key="3">
    <source>
        <dbReference type="Pfam" id="PF01555"/>
    </source>
</evidence>
<dbReference type="AlphaFoldDB" id="X0YYJ7"/>
<feature type="non-terminal residue" evidence="4">
    <location>
        <position position="1"/>
    </location>
</feature>
<dbReference type="EMBL" id="BARS01053442">
    <property type="protein sequence ID" value="GAG51562.1"/>
    <property type="molecule type" value="Genomic_DNA"/>
</dbReference>
<evidence type="ECO:0000256" key="2">
    <source>
        <dbReference type="ARBA" id="ARBA00022679"/>
    </source>
</evidence>
<dbReference type="SUPFAM" id="SSF53335">
    <property type="entry name" value="S-adenosyl-L-methionine-dependent methyltransferases"/>
    <property type="match status" value="1"/>
</dbReference>
<dbReference type="InterPro" id="IPR002941">
    <property type="entry name" value="DNA_methylase_N4/N6"/>
</dbReference>
<proteinExistence type="predicted"/>
<accession>X0YYJ7</accession>
<gene>
    <name evidence="4" type="ORF">S01H1_79296</name>
</gene>
<organism evidence="4">
    <name type="scientific">marine sediment metagenome</name>
    <dbReference type="NCBI Taxonomy" id="412755"/>
    <lineage>
        <taxon>unclassified sequences</taxon>
        <taxon>metagenomes</taxon>
        <taxon>ecological metagenomes</taxon>
    </lineage>
</organism>
<dbReference type="InterPro" id="IPR029063">
    <property type="entry name" value="SAM-dependent_MTases_sf"/>
</dbReference>
<sequence>TLLYPPSLDAACLDPFAGSGTTGVAAKQMGRKCILIEVEKEYVEIAARRLEQQVMFT</sequence>
<dbReference type="GO" id="GO:0008170">
    <property type="term" value="F:N-methyltransferase activity"/>
    <property type="evidence" value="ECO:0007669"/>
    <property type="project" value="InterPro"/>
</dbReference>
<evidence type="ECO:0000313" key="4">
    <source>
        <dbReference type="EMBL" id="GAG51562.1"/>
    </source>
</evidence>
<name>X0YYJ7_9ZZZZ</name>
<evidence type="ECO:0000256" key="1">
    <source>
        <dbReference type="ARBA" id="ARBA00022603"/>
    </source>
</evidence>
<dbReference type="GO" id="GO:0003677">
    <property type="term" value="F:DNA binding"/>
    <property type="evidence" value="ECO:0007669"/>
    <property type="project" value="InterPro"/>
</dbReference>
<dbReference type="Pfam" id="PF01555">
    <property type="entry name" value="N6_N4_Mtase"/>
    <property type="match status" value="1"/>
</dbReference>
<keyword evidence="2" id="KW-0808">Transferase</keyword>
<dbReference type="GO" id="GO:0032259">
    <property type="term" value="P:methylation"/>
    <property type="evidence" value="ECO:0007669"/>
    <property type="project" value="UniProtKB-KW"/>
</dbReference>
<comment type="caution">
    <text evidence="4">The sequence shown here is derived from an EMBL/GenBank/DDBJ whole genome shotgun (WGS) entry which is preliminary data.</text>
</comment>
<protein>
    <recommendedName>
        <fullName evidence="3">DNA methylase N-4/N-6 domain-containing protein</fullName>
    </recommendedName>
</protein>
<keyword evidence="1" id="KW-0489">Methyltransferase</keyword>
<dbReference type="Gene3D" id="3.40.50.150">
    <property type="entry name" value="Vaccinia Virus protein VP39"/>
    <property type="match status" value="1"/>
</dbReference>
<dbReference type="PRINTS" id="PR00508">
    <property type="entry name" value="S21N4MTFRASE"/>
</dbReference>